<evidence type="ECO:0000256" key="3">
    <source>
        <dbReference type="ARBA" id="ARBA00022729"/>
    </source>
</evidence>
<evidence type="ECO:0000256" key="4">
    <source>
        <dbReference type="ARBA" id="ARBA00023136"/>
    </source>
</evidence>
<dbReference type="CDD" id="cd08977">
    <property type="entry name" value="SusD"/>
    <property type="match status" value="1"/>
</dbReference>
<evidence type="ECO:0000256" key="5">
    <source>
        <dbReference type="ARBA" id="ARBA00023237"/>
    </source>
</evidence>
<feature type="domain" description="RagB/SusD" evidence="6">
    <location>
        <begin position="341"/>
        <end position="477"/>
    </location>
</feature>
<sequence length="477" mass="52977">MKKYLLFSMIAVVGASCSEFLTLQPENQISENSFYKNINDFDAALSGTYAELQTLHDAAIVYVGDLTTDNAEIKWTVPAVAETEFDEMNPTPANSFLNTIWMSSYKVISRSNTILSLLDNSGLTGSQKDRLRGECLFLRGYSYFYLVRIFGAVPLVEVAFRSPNEIMNFDMSRKEPALVYGLIERDLTDAAALLTGVTGLAKSRASAGASETLLGKVYLTTKQFDKAAAILKRVIDSNTYALQPEYGTLFTNGNDNLKESVFEILYMSGNVGEGNSFSSIFTPARFDMAIFPGNMQGSGRIVPTPEIAAAYENGDKRRPVSVRDSIRTNTGKYEKDLFGLKFVDFTTGIVGDGGINFTSLRYADVLMMYGESLNELGQTGPAHEYLNAVRIRAGLPGVSGLSQSEFRLAMEMERRLEFFLEGHRWFDLVRTNRAETVLNDYFRSKGLSFTVAPHELIMPIPIREIDINPNLGQNQGY</sequence>
<dbReference type="InterPro" id="IPR033985">
    <property type="entry name" value="SusD-like_N"/>
</dbReference>
<evidence type="ECO:0000313" key="8">
    <source>
        <dbReference type="EMBL" id="GAA4442233.1"/>
    </source>
</evidence>
<keyword evidence="3" id="KW-0732">Signal</keyword>
<dbReference type="Gene3D" id="1.25.40.390">
    <property type="match status" value="1"/>
</dbReference>
<comment type="subcellular location">
    <subcellularLocation>
        <location evidence="1">Cell outer membrane</location>
    </subcellularLocation>
</comment>
<dbReference type="Proteomes" id="UP001501508">
    <property type="component" value="Unassembled WGS sequence"/>
</dbReference>
<keyword evidence="5" id="KW-0998">Cell outer membrane</keyword>
<dbReference type="RefSeq" id="WP_345030357.1">
    <property type="nucleotide sequence ID" value="NZ_BAABEY010000026.1"/>
</dbReference>
<dbReference type="PROSITE" id="PS51257">
    <property type="entry name" value="PROKAR_LIPOPROTEIN"/>
    <property type="match status" value="1"/>
</dbReference>
<accession>A0ABP8M2X0</accession>
<comment type="similarity">
    <text evidence="2">Belongs to the SusD family.</text>
</comment>
<dbReference type="SUPFAM" id="SSF48452">
    <property type="entry name" value="TPR-like"/>
    <property type="match status" value="1"/>
</dbReference>
<dbReference type="InterPro" id="IPR011990">
    <property type="entry name" value="TPR-like_helical_dom_sf"/>
</dbReference>
<protein>
    <submittedName>
        <fullName evidence="8">RagB/SusD family nutrient uptake outer membrane protein</fullName>
    </submittedName>
</protein>
<reference evidence="9" key="1">
    <citation type="journal article" date="2019" name="Int. J. Syst. Evol. Microbiol.">
        <title>The Global Catalogue of Microorganisms (GCM) 10K type strain sequencing project: providing services to taxonomists for standard genome sequencing and annotation.</title>
        <authorList>
            <consortium name="The Broad Institute Genomics Platform"/>
            <consortium name="The Broad Institute Genome Sequencing Center for Infectious Disease"/>
            <person name="Wu L."/>
            <person name="Ma J."/>
        </authorList>
    </citation>
    <scope>NUCLEOTIDE SEQUENCE [LARGE SCALE GENOMIC DNA]</scope>
    <source>
        <strain evidence="9">JCM 31920</strain>
    </source>
</reference>
<dbReference type="EMBL" id="BAABEY010000026">
    <property type="protein sequence ID" value="GAA4442233.1"/>
    <property type="molecule type" value="Genomic_DNA"/>
</dbReference>
<evidence type="ECO:0000256" key="1">
    <source>
        <dbReference type="ARBA" id="ARBA00004442"/>
    </source>
</evidence>
<dbReference type="Pfam" id="PF14322">
    <property type="entry name" value="SusD-like_3"/>
    <property type="match status" value="1"/>
</dbReference>
<evidence type="ECO:0000259" key="7">
    <source>
        <dbReference type="Pfam" id="PF14322"/>
    </source>
</evidence>
<name>A0ABP8M2X0_9BACT</name>
<comment type="caution">
    <text evidence="8">The sequence shown here is derived from an EMBL/GenBank/DDBJ whole genome shotgun (WGS) entry which is preliminary data.</text>
</comment>
<proteinExistence type="inferred from homology"/>
<evidence type="ECO:0000256" key="2">
    <source>
        <dbReference type="ARBA" id="ARBA00006275"/>
    </source>
</evidence>
<keyword evidence="9" id="KW-1185">Reference proteome</keyword>
<feature type="domain" description="SusD-like N-terminal" evidence="7">
    <location>
        <begin position="20"/>
        <end position="219"/>
    </location>
</feature>
<organism evidence="8 9">
    <name type="scientific">Ravibacter arvi</name>
    <dbReference type="NCBI Taxonomy" id="2051041"/>
    <lineage>
        <taxon>Bacteria</taxon>
        <taxon>Pseudomonadati</taxon>
        <taxon>Bacteroidota</taxon>
        <taxon>Cytophagia</taxon>
        <taxon>Cytophagales</taxon>
        <taxon>Spirosomataceae</taxon>
        <taxon>Ravibacter</taxon>
    </lineage>
</organism>
<evidence type="ECO:0000313" key="9">
    <source>
        <dbReference type="Proteomes" id="UP001501508"/>
    </source>
</evidence>
<keyword evidence="4" id="KW-0472">Membrane</keyword>
<dbReference type="InterPro" id="IPR012944">
    <property type="entry name" value="SusD_RagB_dom"/>
</dbReference>
<gene>
    <name evidence="8" type="ORF">GCM10023091_28640</name>
</gene>
<evidence type="ECO:0000259" key="6">
    <source>
        <dbReference type="Pfam" id="PF07980"/>
    </source>
</evidence>
<dbReference type="Pfam" id="PF07980">
    <property type="entry name" value="SusD_RagB"/>
    <property type="match status" value="1"/>
</dbReference>